<protein>
    <submittedName>
        <fullName evidence="1">Uncharacterized protein</fullName>
    </submittedName>
</protein>
<evidence type="ECO:0000313" key="1">
    <source>
        <dbReference type="EMBL" id="PZP54275.1"/>
    </source>
</evidence>
<proteinExistence type="predicted"/>
<dbReference type="EMBL" id="QFOL01000002">
    <property type="protein sequence ID" value="PZP54275.1"/>
    <property type="molecule type" value="Genomic_DNA"/>
</dbReference>
<gene>
    <name evidence="1" type="ORF">DI595_00770</name>
</gene>
<comment type="caution">
    <text evidence="1">The sequence shown here is derived from an EMBL/GenBank/DDBJ whole genome shotgun (WGS) entry which is preliminary data.</text>
</comment>
<reference evidence="1 2" key="1">
    <citation type="submission" date="2017-08" db="EMBL/GenBank/DDBJ databases">
        <title>Infants hospitalized years apart are colonized by the same room-sourced microbial strains.</title>
        <authorList>
            <person name="Brooks B."/>
            <person name="Olm M.R."/>
            <person name="Firek B.A."/>
            <person name="Baker R."/>
            <person name="Thomas B.C."/>
            <person name="Morowitz M.J."/>
            <person name="Banfield J.F."/>
        </authorList>
    </citation>
    <scope>NUCLEOTIDE SEQUENCE [LARGE SCALE GENOMIC DNA]</scope>
    <source>
        <strain evidence="1">S2_009_000_R2_73</strain>
    </source>
</reference>
<dbReference type="Proteomes" id="UP000249769">
    <property type="component" value="Unassembled WGS sequence"/>
</dbReference>
<dbReference type="AlphaFoldDB" id="A0A2W5FDW2"/>
<sequence length="64" mass="6851">MQIAAIGGNTPVAAPLLHAGITTMTRLDMHRTGETGSGWIFGRVNSLKPIDGHSRPRIMKGIEL</sequence>
<accession>A0A2W5FDW2</accession>
<organism evidence="1 2">
    <name type="scientific">Agrobacterium fabrum</name>
    <dbReference type="NCBI Taxonomy" id="1176649"/>
    <lineage>
        <taxon>Bacteria</taxon>
        <taxon>Pseudomonadati</taxon>
        <taxon>Pseudomonadota</taxon>
        <taxon>Alphaproteobacteria</taxon>
        <taxon>Hyphomicrobiales</taxon>
        <taxon>Rhizobiaceae</taxon>
        <taxon>Rhizobium/Agrobacterium group</taxon>
        <taxon>Agrobacterium</taxon>
        <taxon>Agrobacterium tumefaciens complex</taxon>
    </lineage>
</organism>
<evidence type="ECO:0000313" key="2">
    <source>
        <dbReference type="Proteomes" id="UP000249769"/>
    </source>
</evidence>
<name>A0A2W5FDW2_9HYPH</name>